<dbReference type="SMART" id="SM00418">
    <property type="entry name" value="HTH_ARSR"/>
    <property type="match status" value="1"/>
</dbReference>
<dbReference type="PRINTS" id="PR00778">
    <property type="entry name" value="HTHARSR"/>
</dbReference>
<gene>
    <name evidence="5" type="ORF">NGF19_15575</name>
</gene>
<dbReference type="SUPFAM" id="SSF46785">
    <property type="entry name" value="Winged helix' DNA-binding domain"/>
    <property type="match status" value="1"/>
</dbReference>
<organism evidence="5 6">
    <name type="scientific">Streptomyces macrolidinus</name>
    <dbReference type="NCBI Taxonomy" id="2952607"/>
    <lineage>
        <taxon>Bacteria</taxon>
        <taxon>Bacillati</taxon>
        <taxon>Actinomycetota</taxon>
        <taxon>Actinomycetes</taxon>
        <taxon>Kitasatosporales</taxon>
        <taxon>Streptomycetaceae</taxon>
        <taxon>Streptomyces</taxon>
    </lineage>
</organism>
<dbReference type="Gene3D" id="1.10.10.10">
    <property type="entry name" value="Winged helix-like DNA-binding domain superfamily/Winged helix DNA-binding domain"/>
    <property type="match status" value="1"/>
</dbReference>
<feature type="domain" description="HTH arsR-type" evidence="4">
    <location>
        <begin position="9"/>
        <end position="106"/>
    </location>
</feature>
<evidence type="ECO:0000256" key="2">
    <source>
        <dbReference type="ARBA" id="ARBA00023125"/>
    </source>
</evidence>
<proteinExistence type="predicted"/>
<dbReference type="EMBL" id="JAMWMR010000012">
    <property type="protein sequence ID" value="MCN9242193.1"/>
    <property type="molecule type" value="Genomic_DNA"/>
</dbReference>
<evidence type="ECO:0000313" key="6">
    <source>
        <dbReference type="Proteomes" id="UP001523219"/>
    </source>
</evidence>
<dbReference type="Pfam" id="PF12840">
    <property type="entry name" value="HTH_20"/>
    <property type="match status" value="1"/>
</dbReference>
<dbReference type="PANTHER" id="PTHR43132">
    <property type="entry name" value="ARSENICAL RESISTANCE OPERON REPRESSOR ARSR-RELATED"/>
    <property type="match status" value="1"/>
</dbReference>
<dbReference type="InterPro" id="IPR001845">
    <property type="entry name" value="HTH_ArsR_DNA-bd_dom"/>
</dbReference>
<dbReference type="InterPro" id="IPR036390">
    <property type="entry name" value="WH_DNA-bd_sf"/>
</dbReference>
<sequence length="177" mass="19804">MSWGNDSLVSLRALANPLRIRIVSLLTGAAMSATEVAEELGLAHASASYHLRQLAAAGFLKRVEEDADRPGRSRRGRSNIRYRYDPTSVERLDRSSGQRLLQEALLTDLRRRLDAMTRQRYSADAEVWLPQEDWAKVRDLVAQAVEVLQGSARPPRTEGTVHVSLTALLFELPDGRE</sequence>
<evidence type="ECO:0000313" key="5">
    <source>
        <dbReference type="EMBL" id="MCN9242193.1"/>
    </source>
</evidence>
<dbReference type="RefSeq" id="WP_252425497.1">
    <property type="nucleotide sequence ID" value="NZ_JAMWMR010000012.1"/>
</dbReference>
<evidence type="ECO:0000256" key="1">
    <source>
        <dbReference type="ARBA" id="ARBA00023015"/>
    </source>
</evidence>
<name>A0ABT0ZF46_9ACTN</name>
<reference evidence="5 6" key="1">
    <citation type="submission" date="2022-05" db="EMBL/GenBank/DDBJ databases">
        <title>Streptomyces sp. nov. RY43-2 isolated from soil of a peat swamp forest.</title>
        <authorList>
            <person name="Kanchanasin P."/>
            <person name="Tanasupawat S."/>
            <person name="Phongsopitanun W."/>
        </authorList>
    </citation>
    <scope>NUCLEOTIDE SEQUENCE [LARGE SCALE GENOMIC DNA]</scope>
    <source>
        <strain evidence="5 6">RY43-2</strain>
    </source>
</reference>
<keyword evidence="3" id="KW-0804">Transcription</keyword>
<keyword evidence="1" id="KW-0805">Transcription regulation</keyword>
<dbReference type="PANTHER" id="PTHR43132:SF2">
    <property type="entry name" value="ARSENICAL RESISTANCE OPERON REPRESSOR ARSR-RELATED"/>
    <property type="match status" value="1"/>
</dbReference>
<keyword evidence="6" id="KW-1185">Reference proteome</keyword>
<dbReference type="InterPro" id="IPR011991">
    <property type="entry name" value="ArsR-like_HTH"/>
</dbReference>
<accession>A0ABT0ZF46</accession>
<dbReference type="Proteomes" id="UP001523219">
    <property type="component" value="Unassembled WGS sequence"/>
</dbReference>
<protein>
    <submittedName>
        <fullName evidence="5">Helix-turn-helix domain-containing protein</fullName>
    </submittedName>
</protein>
<dbReference type="InterPro" id="IPR036388">
    <property type="entry name" value="WH-like_DNA-bd_sf"/>
</dbReference>
<evidence type="ECO:0000259" key="4">
    <source>
        <dbReference type="SMART" id="SM00418"/>
    </source>
</evidence>
<dbReference type="InterPro" id="IPR051011">
    <property type="entry name" value="Metal_resp_trans_reg"/>
</dbReference>
<dbReference type="CDD" id="cd00090">
    <property type="entry name" value="HTH_ARSR"/>
    <property type="match status" value="1"/>
</dbReference>
<keyword evidence="2" id="KW-0238">DNA-binding</keyword>
<evidence type="ECO:0000256" key="3">
    <source>
        <dbReference type="ARBA" id="ARBA00023163"/>
    </source>
</evidence>
<comment type="caution">
    <text evidence="5">The sequence shown here is derived from an EMBL/GenBank/DDBJ whole genome shotgun (WGS) entry which is preliminary data.</text>
</comment>